<keyword evidence="8" id="KW-0326">Glycosidase</keyword>
<sequence length="413" mass="44830">MLCDPGGFRTDTVGTVAGPMATSSAQVSMRDAFVQRSGVGLTLLGQEFRIVGANVYWLGLDENVNPSPSYPSKTRVTEIMGIVSAMGGTVIRSHTLGISFGTSLSVMPALNTYNDAAYEPIDFAILMARVYGIKLLIPLVDNYNWYHGGKYQFIGWAGIQWSGVGAAITPPDVGAYFYNTTSIVDRFKAYITHHLTHVNQYTGIAYKDDPTILGWETGNELTAVLYNDGPAPPAWTSEIAGLIKSLAPNHLVVDGTYGFYPESGQLQVEQVDIFSDHFYPPSISRFQAGLALTQAANRVYLAGEWDWTGQYGGDSLQSFTSALESSPGVGDFFWSLFGHDDQCCMFVEHDDGYSFYYPGRTDDMFQRAVGLTQHAAKMGGSTPPQVIPAVACPQYSFPTTLFPSGVNPGNLGI</sequence>
<evidence type="ECO:0000256" key="6">
    <source>
        <dbReference type="ARBA" id="ARBA00022729"/>
    </source>
</evidence>
<dbReference type="InterPro" id="IPR017853">
    <property type="entry name" value="GH"/>
</dbReference>
<comment type="similarity">
    <text evidence="3">Belongs to the glycosyl hydrolase 5 (cellulase A) family.</text>
</comment>
<evidence type="ECO:0000256" key="3">
    <source>
        <dbReference type="ARBA" id="ARBA00005641"/>
    </source>
</evidence>
<evidence type="ECO:0000256" key="8">
    <source>
        <dbReference type="ARBA" id="ARBA00023295"/>
    </source>
</evidence>
<evidence type="ECO:0000313" key="10">
    <source>
        <dbReference type="EMBL" id="KZO90283.1"/>
    </source>
</evidence>
<dbReference type="OrthoDB" id="406631at2759"/>
<dbReference type="PANTHER" id="PTHR31451:SF39">
    <property type="entry name" value="MANNAN ENDO-1,4-BETA-MANNOSIDASE 1"/>
    <property type="match status" value="1"/>
</dbReference>
<dbReference type="InterPro" id="IPR045053">
    <property type="entry name" value="MAN-like"/>
</dbReference>
<dbReference type="Gene3D" id="3.20.20.80">
    <property type="entry name" value="Glycosidases"/>
    <property type="match status" value="1"/>
</dbReference>
<dbReference type="STRING" id="1330018.A0A167G891"/>
<comment type="subcellular location">
    <subcellularLocation>
        <location evidence="2">Secreted</location>
    </subcellularLocation>
</comment>
<accession>A0A167G891</accession>
<evidence type="ECO:0000256" key="5">
    <source>
        <dbReference type="ARBA" id="ARBA00022525"/>
    </source>
</evidence>
<organism evidence="10 11">
    <name type="scientific">Calocera viscosa (strain TUFC12733)</name>
    <dbReference type="NCBI Taxonomy" id="1330018"/>
    <lineage>
        <taxon>Eukaryota</taxon>
        <taxon>Fungi</taxon>
        <taxon>Dikarya</taxon>
        <taxon>Basidiomycota</taxon>
        <taxon>Agaricomycotina</taxon>
        <taxon>Dacrymycetes</taxon>
        <taxon>Dacrymycetales</taxon>
        <taxon>Dacrymycetaceae</taxon>
        <taxon>Calocera</taxon>
    </lineage>
</organism>
<dbReference type="SUPFAM" id="SSF51445">
    <property type="entry name" value="(Trans)glycosidases"/>
    <property type="match status" value="1"/>
</dbReference>
<dbReference type="GO" id="GO:0005576">
    <property type="term" value="C:extracellular region"/>
    <property type="evidence" value="ECO:0007669"/>
    <property type="project" value="UniProtKB-SubCell"/>
</dbReference>
<evidence type="ECO:0000256" key="7">
    <source>
        <dbReference type="ARBA" id="ARBA00022801"/>
    </source>
</evidence>
<dbReference type="GO" id="GO:0016985">
    <property type="term" value="F:mannan endo-1,4-beta-mannosidase activity"/>
    <property type="evidence" value="ECO:0007669"/>
    <property type="project" value="UniProtKB-EC"/>
</dbReference>
<dbReference type="Proteomes" id="UP000076738">
    <property type="component" value="Unassembled WGS sequence"/>
</dbReference>
<evidence type="ECO:0000256" key="1">
    <source>
        <dbReference type="ARBA" id="ARBA00001678"/>
    </source>
</evidence>
<evidence type="ECO:0000313" key="11">
    <source>
        <dbReference type="Proteomes" id="UP000076738"/>
    </source>
</evidence>
<protein>
    <recommendedName>
        <fullName evidence="4">mannan endo-1,4-beta-mannosidase</fullName>
        <ecNumber evidence="4">3.2.1.78</ecNumber>
    </recommendedName>
</protein>
<comment type="catalytic activity">
    <reaction evidence="1">
        <text>Random hydrolysis of (1-&gt;4)-beta-D-mannosidic linkages in mannans, galactomannans and glucomannans.</text>
        <dbReference type="EC" id="3.2.1.78"/>
    </reaction>
</comment>
<evidence type="ECO:0000259" key="9">
    <source>
        <dbReference type="Pfam" id="PF26410"/>
    </source>
</evidence>
<proteinExistence type="inferred from homology"/>
<dbReference type="InterPro" id="IPR001547">
    <property type="entry name" value="Glyco_hydro_5"/>
</dbReference>
<dbReference type="EMBL" id="KV417346">
    <property type="protein sequence ID" value="KZO90283.1"/>
    <property type="molecule type" value="Genomic_DNA"/>
</dbReference>
<keyword evidence="6" id="KW-0732">Signal</keyword>
<name>A0A167G891_CALVF</name>
<dbReference type="EC" id="3.2.1.78" evidence="4"/>
<keyword evidence="7 10" id="KW-0378">Hydrolase</keyword>
<reference evidence="10 11" key="1">
    <citation type="journal article" date="2016" name="Mol. Biol. Evol.">
        <title>Comparative Genomics of Early-Diverging Mushroom-Forming Fungi Provides Insights into the Origins of Lignocellulose Decay Capabilities.</title>
        <authorList>
            <person name="Nagy L.G."/>
            <person name="Riley R."/>
            <person name="Tritt A."/>
            <person name="Adam C."/>
            <person name="Daum C."/>
            <person name="Floudas D."/>
            <person name="Sun H."/>
            <person name="Yadav J.S."/>
            <person name="Pangilinan J."/>
            <person name="Larsson K.H."/>
            <person name="Matsuura K."/>
            <person name="Barry K."/>
            <person name="Labutti K."/>
            <person name="Kuo R."/>
            <person name="Ohm R.A."/>
            <person name="Bhattacharya S.S."/>
            <person name="Shirouzu T."/>
            <person name="Yoshinaga Y."/>
            <person name="Martin F.M."/>
            <person name="Grigoriev I.V."/>
            <person name="Hibbett D.S."/>
        </authorList>
    </citation>
    <scope>NUCLEOTIDE SEQUENCE [LARGE SCALE GENOMIC DNA]</scope>
    <source>
        <strain evidence="10 11">TUFC12733</strain>
    </source>
</reference>
<dbReference type="PANTHER" id="PTHR31451">
    <property type="match status" value="1"/>
</dbReference>
<keyword evidence="5" id="KW-0964">Secreted</keyword>
<dbReference type="AlphaFoldDB" id="A0A167G891"/>
<dbReference type="Pfam" id="PF26410">
    <property type="entry name" value="GH5_mannosidase"/>
    <property type="match status" value="1"/>
</dbReference>
<gene>
    <name evidence="10" type="ORF">CALVIDRAFT_507080</name>
</gene>
<evidence type="ECO:0000256" key="2">
    <source>
        <dbReference type="ARBA" id="ARBA00004613"/>
    </source>
</evidence>
<evidence type="ECO:0000256" key="4">
    <source>
        <dbReference type="ARBA" id="ARBA00012706"/>
    </source>
</evidence>
<feature type="domain" description="Glycoside hydrolase family 5" evidence="9">
    <location>
        <begin position="32"/>
        <end position="260"/>
    </location>
</feature>
<keyword evidence="11" id="KW-1185">Reference proteome</keyword>